<dbReference type="Gene3D" id="3.40.190.10">
    <property type="entry name" value="Periplasmic binding protein-like II"/>
    <property type="match status" value="2"/>
</dbReference>
<evidence type="ECO:0000256" key="1">
    <source>
        <dbReference type="SAM" id="MobiDB-lite"/>
    </source>
</evidence>
<feature type="region of interest" description="Disordered" evidence="1">
    <location>
        <begin position="171"/>
        <end position="207"/>
    </location>
</feature>
<dbReference type="EMBL" id="JAANIU010005617">
    <property type="protein sequence ID" value="KAG1546521.1"/>
    <property type="molecule type" value="Genomic_DNA"/>
</dbReference>
<comment type="caution">
    <text evidence="2">The sequence shown here is derived from an EMBL/GenBank/DDBJ whole genome shotgun (WGS) entry which is preliminary data.</text>
</comment>
<name>A0A9P6YFG7_9FUNG</name>
<gene>
    <name evidence="2" type="ORF">G6F50_013629</name>
</gene>
<feature type="compositionally biased region" description="Low complexity" evidence="1">
    <location>
        <begin position="179"/>
        <end position="199"/>
    </location>
</feature>
<dbReference type="Pfam" id="PF13531">
    <property type="entry name" value="SBP_bac_11"/>
    <property type="match status" value="1"/>
</dbReference>
<keyword evidence="3" id="KW-1185">Reference proteome</keyword>
<dbReference type="SUPFAM" id="SSF53850">
    <property type="entry name" value="Periplasmic binding protein-like II"/>
    <property type="match status" value="1"/>
</dbReference>
<dbReference type="InterPro" id="IPR050682">
    <property type="entry name" value="ModA/WtpA"/>
</dbReference>
<sequence length="254" mass="25672">MDQAQQQDLLAAGTREVFAVNALWVVVPPQATAAPRSLKNLAGASVQRIALGNPDSVPVGRYAKGALEKAGLWPSVQGKTITTQNVRQSLDYVARGDARPGAPGLRSAGVGAHRLSAGGDQGQCAAGRGQALHGVRAFGAGPGDPGQARVRQALRHGSRLERTGVVAEGGRLGHRDQSGAGPAGFTADPADGAATDGTGLLPAGADRTQWPDRRVAAVLVRYQPGVHLAGRGDRGSGGLAAAGVQAGTRGVRGC</sequence>
<dbReference type="PANTHER" id="PTHR30632:SF0">
    <property type="entry name" value="SULFATE-BINDING PROTEIN"/>
    <property type="match status" value="1"/>
</dbReference>
<reference evidence="2 3" key="1">
    <citation type="journal article" date="2020" name="Microb. Genom.">
        <title>Genetic diversity of clinical and environmental Mucorales isolates obtained from an investigation of mucormycosis cases among solid organ transplant recipients.</title>
        <authorList>
            <person name="Nguyen M.H."/>
            <person name="Kaul D."/>
            <person name="Muto C."/>
            <person name="Cheng S.J."/>
            <person name="Richter R.A."/>
            <person name="Bruno V.M."/>
            <person name="Liu G."/>
            <person name="Beyhan S."/>
            <person name="Sundermann A.J."/>
            <person name="Mounaud S."/>
            <person name="Pasculle A.W."/>
            <person name="Nierman W.C."/>
            <person name="Driscoll E."/>
            <person name="Cumbie R."/>
            <person name="Clancy C.J."/>
            <person name="Dupont C.L."/>
        </authorList>
    </citation>
    <scope>NUCLEOTIDE SEQUENCE [LARGE SCALE GENOMIC DNA]</scope>
    <source>
        <strain evidence="2 3">GL24</strain>
    </source>
</reference>
<organism evidence="2 3">
    <name type="scientific">Rhizopus delemar</name>
    <dbReference type="NCBI Taxonomy" id="936053"/>
    <lineage>
        <taxon>Eukaryota</taxon>
        <taxon>Fungi</taxon>
        <taxon>Fungi incertae sedis</taxon>
        <taxon>Mucoromycota</taxon>
        <taxon>Mucoromycotina</taxon>
        <taxon>Mucoromycetes</taxon>
        <taxon>Mucorales</taxon>
        <taxon>Mucorineae</taxon>
        <taxon>Rhizopodaceae</taxon>
        <taxon>Rhizopus</taxon>
    </lineage>
</organism>
<dbReference type="Proteomes" id="UP000740926">
    <property type="component" value="Unassembled WGS sequence"/>
</dbReference>
<evidence type="ECO:0000313" key="2">
    <source>
        <dbReference type="EMBL" id="KAG1546521.1"/>
    </source>
</evidence>
<dbReference type="GO" id="GO:0015689">
    <property type="term" value="P:molybdate ion transport"/>
    <property type="evidence" value="ECO:0007669"/>
    <property type="project" value="TreeGrafter"/>
</dbReference>
<dbReference type="AlphaFoldDB" id="A0A9P6YFG7"/>
<evidence type="ECO:0000313" key="3">
    <source>
        <dbReference type="Proteomes" id="UP000740926"/>
    </source>
</evidence>
<accession>A0A9P6YFG7</accession>
<proteinExistence type="predicted"/>
<dbReference type="PANTHER" id="PTHR30632">
    <property type="entry name" value="MOLYBDATE-BINDING PERIPLASMIC PROTEIN"/>
    <property type="match status" value="1"/>
</dbReference>
<protein>
    <submittedName>
        <fullName evidence="2">Uncharacterized protein</fullName>
    </submittedName>
</protein>
<dbReference type="GO" id="GO:0030973">
    <property type="term" value="F:molybdate ion binding"/>
    <property type="evidence" value="ECO:0007669"/>
    <property type="project" value="TreeGrafter"/>
</dbReference>